<dbReference type="Proteomes" id="UP000190460">
    <property type="component" value="Unassembled WGS sequence"/>
</dbReference>
<dbReference type="AlphaFoldDB" id="A0A1T4XKY8"/>
<dbReference type="InterPro" id="IPR036887">
    <property type="entry name" value="HTH_APSES_sf"/>
</dbReference>
<dbReference type="GO" id="GO:0003677">
    <property type="term" value="F:DNA binding"/>
    <property type="evidence" value="ECO:0007669"/>
    <property type="project" value="InterPro"/>
</dbReference>
<dbReference type="InterPro" id="IPR017880">
    <property type="entry name" value="KilA_N"/>
</dbReference>
<dbReference type="InterPro" id="IPR018004">
    <property type="entry name" value="KilA/APSES_HTH"/>
</dbReference>
<dbReference type="EMBL" id="FUYB01000019">
    <property type="protein sequence ID" value="SKA90210.1"/>
    <property type="molecule type" value="Genomic_DNA"/>
</dbReference>
<proteinExistence type="predicted"/>
<dbReference type="SUPFAM" id="SSF54616">
    <property type="entry name" value="DNA-binding domain of Mlu1-box binding protein MBP1"/>
    <property type="match status" value="1"/>
</dbReference>
<evidence type="ECO:0000313" key="2">
    <source>
        <dbReference type="EMBL" id="SKA90210.1"/>
    </source>
</evidence>
<gene>
    <name evidence="2" type="ORF">SAMN02745130_03112</name>
</gene>
<dbReference type="STRING" id="92487.SAMN02745130_03112"/>
<keyword evidence="3" id="KW-1185">Reference proteome</keyword>
<dbReference type="Pfam" id="PF04383">
    <property type="entry name" value="KilA-N"/>
    <property type="match status" value="1"/>
</dbReference>
<accession>A0A1T4XKY8</accession>
<feature type="domain" description="KilA-N" evidence="1">
    <location>
        <begin position="1"/>
        <end position="91"/>
    </location>
</feature>
<dbReference type="SMART" id="SM01252">
    <property type="entry name" value="KilA-N"/>
    <property type="match status" value="1"/>
</dbReference>
<protein>
    <submittedName>
        <fullName evidence="2">KilA-N domain-containing protein</fullName>
    </submittedName>
</protein>
<reference evidence="3" key="1">
    <citation type="submission" date="2017-02" db="EMBL/GenBank/DDBJ databases">
        <authorList>
            <person name="Varghese N."/>
            <person name="Submissions S."/>
        </authorList>
    </citation>
    <scope>NUCLEOTIDE SEQUENCE [LARGE SCALE GENOMIC DNA]</scope>
    <source>
        <strain evidence="3">ATCC 49788</strain>
    </source>
</reference>
<name>A0A1T4XKY8_9GAMM</name>
<sequence length="236" mass="25696">MQRPEDGYMNATAMCQATVKQFADYNRLSATTAFLTALSTDMGIPISELIQTVRGGNGQQGTWVHPHVAIHLAQWLSPEFAVKVSRWVFEWMGQGKSNLSQHPDFISIHKSALDTGACIVTPNSYGSVTATPVSPEAIALMPALSTFLEAAKRCGFLLVKPDQLVQKTNPSLGVLRFVARVSRSISSSCSKMNTKWSTSSAMSKWHGTKWINGQVVSLSFSAASWHCVISAVLKMC</sequence>
<evidence type="ECO:0000259" key="1">
    <source>
        <dbReference type="PROSITE" id="PS51301"/>
    </source>
</evidence>
<evidence type="ECO:0000313" key="3">
    <source>
        <dbReference type="Proteomes" id="UP000190460"/>
    </source>
</evidence>
<dbReference type="PROSITE" id="PS51301">
    <property type="entry name" value="KILA_N"/>
    <property type="match status" value="1"/>
</dbReference>
<organism evidence="2 3">
    <name type="scientific">Thiothrix eikelboomii</name>
    <dbReference type="NCBI Taxonomy" id="92487"/>
    <lineage>
        <taxon>Bacteria</taxon>
        <taxon>Pseudomonadati</taxon>
        <taxon>Pseudomonadota</taxon>
        <taxon>Gammaproteobacteria</taxon>
        <taxon>Thiotrichales</taxon>
        <taxon>Thiotrichaceae</taxon>
        <taxon>Thiothrix</taxon>
    </lineage>
</organism>